<dbReference type="KEGG" id="aab:A4R43_10735"/>
<keyword evidence="1" id="KW-0812">Transmembrane</keyword>
<reference evidence="2 3" key="1">
    <citation type="submission" date="2016-04" db="EMBL/GenBank/DDBJ databases">
        <title>Complete genome sequence and analysis of deep-sea sediment isolate, Amycolatopsis sp. WP1.</title>
        <authorList>
            <person name="Wang H."/>
            <person name="Chen S."/>
            <person name="Wu Q."/>
        </authorList>
    </citation>
    <scope>NUCLEOTIDE SEQUENCE [LARGE SCALE GENOMIC DNA]</scope>
    <source>
        <strain evidence="2 3">WP1</strain>
    </source>
</reference>
<feature type="transmembrane region" description="Helical" evidence="1">
    <location>
        <begin position="6"/>
        <end position="24"/>
    </location>
</feature>
<name>A0A344L4I9_9PSEU</name>
<sequence length="74" mass="8132">MSYMLSIVLVVIGLVLLAAVAIRLRRGLRTLRRTTSMVTTAAGDRAGLLRARSAALGVAFAQRRSQRKIHTIER</sequence>
<dbReference type="NCBIfam" id="NF037944">
    <property type="entry name" value="holin_2"/>
    <property type="match status" value="1"/>
</dbReference>
<evidence type="ECO:0000313" key="2">
    <source>
        <dbReference type="EMBL" id="AXB42963.1"/>
    </source>
</evidence>
<dbReference type="AlphaFoldDB" id="A0A344L4I9"/>
<proteinExistence type="predicted"/>
<organism evidence="2 3">
    <name type="scientific">Amycolatopsis albispora</name>
    <dbReference type="NCBI Taxonomy" id="1804986"/>
    <lineage>
        <taxon>Bacteria</taxon>
        <taxon>Bacillati</taxon>
        <taxon>Actinomycetota</taxon>
        <taxon>Actinomycetes</taxon>
        <taxon>Pseudonocardiales</taxon>
        <taxon>Pseudonocardiaceae</taxon>
        <taxon>Amycolatopsis</taxon>
    </lineage>
</organism>
<keyword evidence="1" id="KW-1133">Transmembrane helix</keyword>
<protein>
    <submittedName>
        <fullName evidence="2">Uncharacterized protein</fullName>
    </submittedName>
</protein>
<evidence type="ECO:0000256" key="1">
    <source>
        <dbReference type="SAM" id="Phobius"/>
    </source>
</evidence>
<keyword evidence="3" id="KW-1185">Reference proteome</keyword>
<evidence type="ECO:0000313" key="3">
    <source>
        <dbReference type="Proteomes" id="UP000250434"/>
    </source>
</evidence>
<accession>A0A344L4I9</accession>
<dbReference type="Proteomes" id="UP000250434">
    <property type="component" value="Chromosome"/>
</dbReference>
<dbReference type="EMBL" id="CP015163">
    <property type="protein sequence ID" value="AXB42963.1"/>
    <property type="molecule type" value="Genomic_DNA"/>
</dbReference>
<keyword evidence="1" id="KW-0472">Membrane</keyword>
<gene>
    <name evidence="2" type="ORF">A4R43_10735</name>
</gene>